<evidence type="ECO:0000259" key="1">
    <source>
        <dbReference type="SMART" id="SM00382"/>
    </source>
</evidence>
<evidence type="ECO:0000313" key="3">
    <source>
        <dbReference type="Proteomes" id="UP000295729"/>
    </source>
</evidence>
<dbReference type="EMBL" id="SNZA01000009">
    <property type="protein sequence ID" value="TDR05590.1"/>
    <property type="molecule type" value="Genomic_DNA"/>
</dbReference>
<organism evidence="2 3">
    <name type="scientific">Marinomonas communis</name>
    <dbReference type="NCBI Taxonomy" id="28254"/>
    <lineage>
        <taxon>Bacteria</taxon>
        <taxon>Pseudomonadati</taxon>
        <taxon>Pseudomonadota</taxon>
        <taxon>Gammaproteobacteria</taxon>
        <taxon>Oceanospirillales</taxon>
        <taxon>Oceanospirillaceae</taxon>
        <taxon>Marinomonas</taxon>
    </lineage>
</organism>
<keyword evidence="3" id="KW-1185">Reference proteome</keyword>
<dbReference type="RefSeq" id="WP_133565318.1">
    <property type="nucleotide sequence ID" value="NZ_SNZA01000009.1"/>
</dbReference>
<comment type="caution">
    <text evidence="2">The sequence shown here is derived from an EMBL/GenBank/DDBJ whole genome shotgun (WGS) entry which is preliminary data.</text>
</comment>
<dbReference type="InterPro" id="IPR003593">
    <property type="entry name" value="AAA+_ATPase"/>
</dbReference>
<dbReference type="AlphaFoldDB" id="A0A4V3DFJ2"/>
<dbReference type="SMART" id="SM00382">
    <property type="entry name" value="AAA"/>
    <property type="match status" value="1"/>
</dbReference>
<feature type="domain" description="AAA+ ATPase" evidence="1">
    <location>
        <begin position="25"/>
        <end position="204"/>
    </location>
</feature>
<dbReference type="Gene3D" id="3.40.50.300">
    <property type="entry name" value="P-loop containing nucleotide triphosphate hydrolases"/>
    <property type="match status" value="1"/>
</dbReference>
<evidence type="ECO:0000313" key="2">
    <source>
        <dbReference type="EMBL" id="TDR05590.1"/>
    </source>
</evidence>
<dbReference type="GO" id="GO:0004386">
    <property type="term" value="F:helicase activity"/>
    <property type="evidence" value="ECO:0007669"/>
    <property type="project" value="UniProtKB-KW"/>
</dbReference>
<proteinExistence type="predicted"/>
<dbReference type="SUPFAM" id="SSF52540">
    <property type="entry name" value="P-loop containing nucleoside triphosphate hydrolases"/>
    <property type="match status" value="1"/>
</dbReference>
<name>A0A4V3DFJ2_9GAMM</name>
<dbReference type="Pfam" id="PF13481">
    <property type="entry name" value="AAA_25"/>
    <property type="match status" value="1"/>
</dbReference>
<dbReference type="Proteomes" id="UP000295729">
    <property type="component" value="Unassembled WGS sequence"/>
</dbReference>
<dbReference type="InterPro" id="IPR027417">
    <property type="entry name" value="P-loop_NTPase"/>
</dbReference>
<keyword evidence="2" id="KW-0347">Helicase</keyword>
<accession>A0A4V3DFJ2</accession>
<gene>
    <name evidence="2" type="ORF">C8D85_3615</name>
</gene>
<keyword evidence="2" id="KW-0378">Hydrolase</keyword>
<reference evidence="2 3" key="1">
    <citation type="submission" date="2019-03" db="EMBL/GenBank/DDBJ databases">
        <title>Genomic Encyclopedia of Type Strains, Phase IV (KMG-IV): sequencing the most valuable type-strain genomes for metagenomic binning, comparative biology and taxonomic classification.</title>
        <authorList>
            <person name="Goeker M."/>
        </authorList>
    </citation>
    <scope>NUCLEOTIDE SEQUENCE [LARGE SCALE GENOMIC DNA]</scope>
    <source>
        <strain evidence="2 3">DSM 5604</strain>
    </source>
</reference>
<dbReference type="InterPro" id="IPR038724">
    <property type="entry name" value="RepA"/>
</dbReference>
<sequence length="270" mass="29761">MRIDVFKALTEQPPELDYVLPSLLAGTVGAFVAPGGTGKSMFALELAVYIAGGPDLLGVGPLTQGPVVYISAEDPVKVIMHRLQAIRQHLSQEQIEVVSQNLVIESVAGLAPDLLDEKCVELLVKQSEGQRLLILDTLRRFSTEDENSSSAMSQVLNRLEHIAVRTDAAVIFIHHTSKDSDGQHTGRGSSVIVYHCRWQSVLSEMTKSEAKAFGLEETERVNYLRYGVNKANYGPCYDGSWLIRRENGLLEQTTLQKSHKSSNGRSREEA</sequence>
<protein>
    <submittedName>
        <fullName evidence="2">Plasmid and phage replicative helicase</fullName>
    </submittedName>
</protein>
<dbReference type="CDD" id="cd01125">
    <property type="entry name" value="RepA_RSF1010_like"/>
    <property type="match status" value="1"/>
</dbReference>
<dbReference type="OrthoDB" id="8477405at2"/>
<keyword evidence="2" id="KW-0547">Nucleotide-binding</keyword>
<keyword evidence="2" id="KW-0067">ATP-binding</keyword>